<keyword evidence="1" id="KW-1048">Host nucleus</keyword>
<keyword evidence="3" id="KW-0231">Viral genome packaging</keyword>
<evidence type="ECO:0000256" key="3">
    <source>
        <dbReference type="ARBA" id="ARBA00023219"/>
    </source>
</evidence>
<dbReference type="KEGG" id="vg:65102721"/>
<keyword evidence="5" id="KW-1185">Reference proteome</keyword>
<reference evidence="4" key="1">
    <citation type="submission" date="2017-11" db="EMBL/GenBank/DDBJ databases">
        <title>The distinct marsupial branch of gammaherpesviruses includes novel host-derived genes seldom found in other viruses.</title>
        <authorList>
            <person name="Vaz P.K."/>
        </authorList>
    </citation>
    <scope>NUCLEOTIDE SEQUENCE</scope>
    <source>
        <strain evidence="4">V3187/11</strain>
    </source>
</reference>
<dbReference type="EMBL" id="MG452721">
    <property type="protein sequence ID" value="AZB49167.1"/>
    <property type="molecule type" value="Genomic_DNA"/>
</dbReference>
<dbReference type="InterPro" id="IPR005208">
    <property type="entry name" value="Herpes_TT2"/>
</dbReference>
<dbReference type="HAMAP" id="MF_04015">
    <property type="entry name" value="HSV_TRM2"/>
    <property type="match status" value="1"/>
</dbReference>
<keyword evidence="2" id="KW-1188">Viral release from host cell</keyword>
<dbReference type="RefSeq" id="YP_010087437.1">
    <property type="nucleotide sequence ID" value="NC_055554.1"/>
</dbReference>
<evidence type="ECO:0000313" key="5">
    <source>
        <dbReference type="Proteomes" id="UP000679767"/>
    </source>
</evidence>
<dbReference type="GO" id="GO:0019073">
    <property type="term" value="P:viral DNA genome packaging"/>
    <property type="evidence" value="ECO:0007669"/>
    <property type="project" value="InterPro"/>
</dbReference>
<gene>
    <name evidence="4" type="primary">ORF67A</name>
</gene>
<evidence type="ECO:0000313" key="4">
    <source>
        <dbReference type="EMBL" id="AZB49167.1"/>
    </source>
</evidence>
<proteinExistence type="inferred from homology"/>
<organism evidence="4">
    <name type="scientific">Vombatid gammaherpesvirus 1</name>
    <dbReference type="NCBI Taxonomy" id="2052651"/>
    <lineage>
        <taxon>Viruses</taxon>
        <taxon>Duplodnaviria</taxon>
        <taxon>Heunggongvirae</taxon>
        <taxon>Peploviricota</taxon>
        <taxon>Herviviricetes</taxon>
        <taxon>Herpesvirales</taxon>
        <taxon>Orthoherpesviridae</taxon>
        <taxon>Gammaherpesvirinae</taxon>
        <taxon>Manticavirus</taxon>
        <taxon>Manticavirus vombatidgamma1</taxon>
    </lineage>
</organism>
<evidence type="ECO:0000256" key="2">
    <source>
        <dbReference type="ARBA" id="ARBA00022612"/>
    </source>
</evidence>
<protein>
    <submittedName>
        <fullName evidence="4">Viral DNA genome packaging protein</fullName>
    </submittedName>
</protein>
<sequence length="107" mass="12253">MACLFILRTLHNLRGTKPLMSHTESENNESSQWLTEFKSMVPEDINLMVPSTYAKLNLINHCQYMTCFNTQHCGLLNCQHGTVLDTKISTIKHLISKIIETDDMVKV</sequence>
<dbReference type="Proteomes" id="UP000679767">
    <property type="component" value="Segment"/>
</dbReference>
<accession>A0A3S8D7I6</accession>
<name>A0A3S8D7I6_9GAMA</name>
<evidence type="ECO:0000256" key="1">
    <source>
        <dbReference type="ARBA" id="ARBA00022562"/>
    </source>
</evidence>
<dbReference type="Pfam" id="PF03581">
    <property type="entry name" value="Herpes_UL33"/>
    <property type="match status" value="1"/>
</dbReference>
<dbReference type="GeneID" id="65102721"/>